<dbReference type="Proteomes" id="UP000663918">
    <property type="component" value="Chromosome"/>
</dbReference>
<dbReference type="InterPro" id="IPR002421">
    <property type="entry name" value="5-3_exonuclease"/>
</dbReference>
<dbReference type="KEGG" id="bgoe:IFJ75_14655"/>
<evidence type="ECO:0000256" key="7">
    <source>
        <dbReference type="ARBA" id="ARBA00022705"/>
    </source>
</evidence>
<sequence>MSDTPADPTEAARPLTQDGPPLRLYLIDASAYIFRAYHALPPLTRKSDGLPVGAVQGYCNMLWKLLQDMQGSDGPTHLAAIFDHSEKTFRNALYDQYKAHRPPPPEDLIPQFPLVREATAAFGVHCVELAGYEADDLIATYACKARAAGGEAVIVSSDKDLMQLIGDGVVMFDPMKDRRLAEDAVMEKFGVTPDKMVDLQALIGDSVDNVPGAPGIGPKTAAQLLDEYGDLDTLLERAGEIKQPKRRETLINFKDQILLSRELVRLTCDAPAPEPIEDFAVRDPDPATLSAFLDQMEFRSLARRVGDGKTSDHDGQAFTAPQNRAAPKIPQLGAPVISPRYAPKAVNADVEAHVFDHESYACIQDLEALDAFIARATEAGVVGFDTETDSLSATHAGLCGVSLAIGPNDACYVPLTHEHEPMAGSGGLDFGDAPDAREPLQQLDKPTVLLRLKALLENPAVLKVTQNGKYDIAVMARRGIAVAPTDDTMLISYVLEGGLHGHGMDELARLHLAHDPIPFKTVAGTGKAQKSFKHVELKPATAYAAEDADVTLRLWRILKPRLAKEGLTTVYETLERGMPTTLSKMELEGIRVDPERLRRLSSEFGIRMAELETEAHEIAGRPFSIGSPKQIGELLFGEMNLTGGKKTASGQWETGAATLEALAETHPLPRAILDWRQLSKLKGTYTDALVAAMDEATDRVHTSYQLAAATTGRLASSDPNLQNIPVRNEIGRQIRQAFIAAPGNVLISADYSQIELRLLAHIGDIPELKRAFKAGLDIHAATASEMFGVPVEGMPSETRRRAKAINFGIVYGISAFGLAAQLGIDQGEAGAYIKTYFERFPGIRDYMDRTKAEVRRQGFVSTVFGRKIHIPAIHSKSGAERQFGERAAINAPIQGAAADIIRRAMMRMHAALAEAGLGEVKMLLQVHDELVFEAPEGLAEKAMVVIRRVMETADEPAVKLSVPLVVDARAAKNWDEAH</sequence>
<keyword evidence="5 17" id="KW-0808">Transferase</keyword>
<dbReference type="GO" id="GO:0006261">
    <property type="term" value="P:DNA-templated DNA replication"/>
    <property type="evidence" value="ECO:0007669"/>
    <property type="project" value="UniProtKB-UniRule"/>
</dbReference>
<keyword evidence="6 17" id="KW-0548">Nucleotidyltransferase</keyword>
<dbReference type="InterPro" id="IPR036279">
    <property type="entry name" value="5-3_exonuclease_C_sf"/>
</dbReference>
<dbReference type="NCBIfam" id="TIGR00593">
    <property type="entry name" value="pola"/>
    <property type="match status" value="1"/>
</dbReference>
<dbReference type="EMBL" id="CP062222">
    <property type="protein sequence ID" value="QTC90505.1"/>
    <property type="molecule type" value="Genomic_DNA"/>
</dbReference>
<dbReference type="NCBIfam" id="NF004397">
    <property type="entry name" value="PRK05755.1"/>
    <property type="match status" value="1"/>
</dbReference>
<evidence type="ECO:0000256" key="9">
    <source>
        <dbReference type="ARBA" id="ARBA00022763"/>
    </source>
</evidence>
<dbReference type="SMART" id="SM00279">
    <property type="entry name" value="HhH2"/>
    <property type="match status" value="1"/>
</dbReference>
<organism evidence="21 22">
    <name type="scientific">Brevundimonas goettingensis</name>
    <dbReference type="NCBI Taxonomy" id="2774190"/>
    <lineage>
        <taxon>Bacteria</taxon>
        <taxon>Pseudomonadati</taxon>
        <taxon>Pseudomonadota</taxon>
        <taxon>Alphaproteobacteria</taxon>
        <taxon>Caulobacterales</taxon>
        <taxon>Caulobacteraceae</taxon>
        <taxon>Brevundimonas</taxon>
    </lineage>
</organism>
<dbReference type="SUPFAM" id="SSF88723">
    <property type="entry name" value="PIN domain-like"/>
    <property type="match status" value="1"/>
</dbReference>
<dbReference type="Gene3D" id="1.20.1060.10">
    <property type="entry name" value="Taq DNA Polymerase, Chain T, domain 4"/>
    <property type="match status" value="1"/>
</dbReference>
<comment type="similarity">
    <text evidence="1 17">Belongs to the DNA polymerase type-A family.</text>
</comment>
<dbReference type="CDD" id="cd09898">
    <property type="entry name" value="H3TH_53EXO"/>
    <property type="match status" value="1"/>
</dbReference>
<dbReference type="FunFam" id="1.10.150.20:FF:000003">
    <property type="entry name" value="DNA polymerase I"/>
    <property type="match status" value="1"/>
</dbReference>
<dbReference type="InterPro" id="IPR008918">
    <property type="entry name" value="HhH2"/>
</dbReference>
<evidence type="ECO:0000256" key="10">
    <source>
        <dbReference type="ARBA" id="ARBA00022801"/>
    </source>
</evidence>
<evidence type="ECO:0000256" key="15">
    <source>
        <dbReference type="ARBA" id="ARBA00049244"/>
    </source>
</evidence>
<dbReference type="InterPro" id="IPR002562">
    <property type="entry name" value="3'-5'_exonuclease_dom"/>
</dbReference>
<keyword evidence="22" id="KW-1185">Reference proteome</keyword>
<gene>
    <name evidence="17 21" type="primary">polA</name>
    <name evidence="21" type="ORF">IFJ75_14655</name>
</gene>
<evidence type="ECO:0000256" key="13">
    <source>
        <dbReference type="ARBA" id="ARBA00023125"/>
    </source>
</evidence>
<evidence type="ECO:0000256" key="4">
    <source>
        <dbReference type="ARBA" id="ARBA00020311"/>
    </source>
</evidence>
<dbReference type="InterPro" id="IPR012337">
    <property type="entry name" value="RNaseH-like_sf"/>
</dbReference>
<dbReference type="SMART" id="SM00474">
    <property type="entry name" value="35EXOc"/>
    <property type="match status" value="1"/>
</dbReference>
<dbReference type="GO" id="GO:0008409">
    <property type="term" value="F:5'-3' exonuclease activity"/>
    <property type="evidence" value="ECO:0007669"/>
    <property type="project" value="UniProtKB-UniRule"/>
</dbReference>
<dbReference type="Gene3D" id="3.40.50.1010">
    <property type="entry name" value="5'-nuclease"/>
    <property type="match status" value="1"/>
</dbReference>
<dbReference type="SMART" id="SM00475">
    <property type="entry name" value="53EXOc"/>
    <property type="match status" value="1"/>
</dbReference>
<keyword evidence="9 17" id="KW-0227">DNA damage</keyword>
<dbReference type="Pfam" id="PF00476">
    <property type="entry name" value="DNA_pol_A"/>
    <property type="match status" value="1"/>
</dbReference>
<evidence type="ECO:0000256" key="16">
    <source>
        <dbReference type="NCBIfam" id="TIGR00593"/>
    </source>
</evidence>
<keyword evidence="11 17" id="KW-0269">Exonuclease</keyword>
<dbReference type="GO" id="GO:0008408">
    <property type="term" value="F:3'-5' exonuclease activity"/>
    <property type="evidence" value="ECO:0007669"/>
    <property type="project" value="UniProtKB-UniRule"/>
</dbReference>
<dbReference type="InterPro" id="IPR043502">
    <property type="entry name" value="DNA/RNA_pol_sf"/>
</dbReference>
<comment type="subunit">
    <text evidence="2">Single-chain monomer with multiple functions.</text>
</comment>
<evidence type="ECO:0000259" key="18">
    <source>
        <dbReference type="SMART" id="SM00474"/>
    </source>
</evidence>
<protein>
    <recommendedName>
        <fullName evidence="4 16">DNA polymerase I</fullName>
        <ecNumber evidence="3 16">2.7.7.7</ecNumber>
    </recommendedName>
</protein>
<evidence type="ECO:0000256" key="14">
    <source>
        <dbReference type="ARBA" id="ARBA00023204"/>
    </source>
</evidence>
<dbReference type="InterPro" id="IPR001098">
    <property type="entry name" value="DNA-dir_DNA_pol_A_palm_dom"/>
</dbReference>
<reference evidence="21" key="1">
    <citation type="submission" date="2020-09" db="EMBL/GenBank/DDBJ databases">
        <title>Brevundimonas sp. LVF2 isolated from a puddle in Goettingen, Germany.</title>
        <authorList>
            <person name="Friedrich I."/>
            <person name="Klassen A."/>
            <person name="Hannes N."/>
            <person name="Schneider D."/>
            <person name="Hertel R."/>
            <person name="Daniel R."/>
        </authorList>
    </citation>
    <scope>NUCLEOTIDE SEQUENCE</scope>
    <source>
        <strain evidence="21">LVF2</strain>
    </source>
</reference>
<dbReference type="SUPFAM" id="SSF47807">
    <property type="entry name" value="5' to 3' exonuclease, C-terminal subdomain"/>
    <property type="match status" value="1"/>
</dbReference>
<dbReference type="CDD" id="cd09859">
    <property type="entry name" value="PIN_53EXO"/>
    <property type="match status" value="1"/>
</dbReference>
<keyword evidence="12 17" id="KW-0239">DNA-directed DNA polymerase</keyword>
<dbReference type="FunFam" id="1.10.150.20:FF:000002">
    <property type="entry name" value="DNA polymerase I"/>
    <property type="match status" value="1"/>
</dbReference>
<accession>A0A975GXG4</accession>
<proteinExistence type="inferred from homology"/>
<evidence type="ECO:0000256" key="3">
    <source>
        <dbReference type="ARBA" id="ARBA00012417"/>
    </source>
</evidence>
<evidence type="ECO:0000256" key="8">
    <source>
        <dbReference type="ARBA" id="ARBA00022722"/>
    </source>
</evidence>
<evidence type="ECO:0000256" key="6">
    <source>
        <dbReference type="ARBA" id="ARBA00022695"/>
    </source>
</evidence>
<feature type="domain" description="5'-3' exonuclease" evidence="19">
    <location>
        <begin position="19"/>
        <end position="282"/>
    </location>
</feature>
<dbReference type="Gene3D" id="1.10.150.20">
    <property type="entry name" value="5' to 3' exonuclease, C-terminal subdomain"/>
    <property type="match status" value="2"/>
</dbReference>
<dbReference type="EC" id="2.7.7.7" evidence="3 16"/>
<dbReference type="InterPro" id="IPR019760">
    <property type="entry name" value="DNA-dir_DNA_pol_A_CS"/>
</dbReference>
<dbReference type="PANTHER" id="PTHR10133">
    <property type="entry name" value="DNA POLYMERASE I"/>
    <property type="match status" value="1"/>
</dbReference>
<dbReference type="Pfam" id="PF02739">
    <property type="entry name" value="5_3_exonuc_N"/>
    <property type="match status" value="1"/>
</dbReference>
<dbReference type="SUPFAM" id="SSF56672">
    <property type="entry name" value="DNA/RNA polymerases"/>
    <property type="match status" value="1"/>
</dbReference>
<evidence type="ECO:0000256" key="17">
    <source>
        <dbReference type="RuleBase" id="RU004460"/>
    </source>
</evidence>
<feature type="domain" description="3'-5' exonuclease" evidence="18">
    <location>
        <begin position="360"/>
        <end position="563"/>
    </location>
</feature>
<name>A0A975GXG4_9CAUL</name>
<evidence type="ECO:0000259" key="20">
    <source>
        <dbReference type="SMART" id="SM00482"/>
    </source>
</evidence>
<comment type="function">
    <text evidence="17">In addition to polymerase activity, this DNA polymerase exhibits 3'-5' and 5'-3' exonuclease activity.</text>
</comment>
<dbReference type="Pfam" id="PF01612">
    <property type="entry name" value="DNA_pol_A_exo1"/>
    <property type="match status" value="1"/>
</dbReference>
<evidence type="ECO:0000259" key="19">
    <source>
        <dbReference type="SMART" id="SM00475"/>
    </source>
</evidence>
<dbReference type="InterPro" id="IPR002298">
    <property type="entry name" value="DNA_polymerase_A"/>
</dbReference>
<dbReference type="SUPFAM" id="SSF53098">
    <property type="entry name" value="Ribonuclease H-like"/>
    <property type="match status" value="1"/>
</dbReference>
<dbReference type="CDD" id="cd08637">
    <property type="entry name" value="DNA_pol_A_pol_I_C"/>
    <property type="match status" value="1"/>
</dbReference>
<dbReference type="InterPro" id="IPR036397">
    <property type="entry name" value="RNaseH_sf"/>
</dbReference>
<evidence type="ECO:0000313" key="22">
    <source>
        <dbReference type="Proteomes" id="UP000663918"/>
    </source>
</evidence>
<dbReference type="Gene3D" id="3.30.70.370">
    <property type="match status" value="1"/>
</dbReference>
<evidence type="ECO:0000256" key="12">
    <source>
        <dbReference type="ARBA" id="ARBA00022932"/>
    </source>
</evidence>
<keyword evidence="8" id="KW-0540">Nuclease</keyword>
<keyword evidence="13 17" id="KW-0238">DNA-binding</keyword>
<dbReference type="GO" id="GO:0003677">
    <property type="term" value="F:DNA binding"/>
    <property type="evidence" value="ECO:0007669"/>
    <property type="project" value="UniProtKB-UniRule"/>
</dbReference>
<dbReference type="PROSITE" id="PS00447">
    <property type="entry name" value="DNA_POLYMERASE_A"/>
    <property type="match status" value="1"/>
</dbReference>
<dbReference type="InterPro" id="IPR020046">
    <property type="entry name" value="5-3_exonucl_a-hlix_arch_N"/>
</dbReference>
<dbReference type="AlphaFoldDB" id="A0A975GXG4"/>
<keyword evidence="14 17" id="KW-0234">DNA repair</keyword>
<dbReference type="Gene3D" id="3.30.420.10">
    <property type="entry name" value="Ribonuclease H-like superfamily/Ribonuclease H"/>
    <property type="match status" value="1"/>
</dbReference>
<dbReference type="GO" id="GO:0003887">
    <property type="term" value="F:DNA-directed DNA polymerase activity"/>
    <property type="evidence" value="ECO:0007669"/>
    <property type="project" value="UniProtKB-UniRule"/>
</dbReference>
<feature type="domain" description="DNA-directed DNA polymerase family A palm" evidence="20">
    <location>
        <begin position="731"/>
        <end position="938"/>
    </location>
</feature>
<dbReference type="GO" id="GO:0006302">
    <property type="term" value="P:double-strand break repair"/>
    <property type="evidence" value="ECO:0007669"/>
    <property type="project" value="TreeGrafter"/>
</dbReference>
<dbReference type="InterPro" id="IPR029060">
    <property type="entry name" value="PIN-like_dom_sf"/>
</dbReference>
<dbReference type="CDD" id="cd06139">
    <property type="entry name" value="DNA_polA_I_Ecoli_like_exo"/>
    <property type="match status" value="1"/>
</dbReference>
<dbReference type="InterPro" id="IPR020045">
    <property type="entry name" value="DNA_polI_H3TH"/>
</dbReference>
<dbReference type="RefSeq" id="WP_207868947.1">
    <property type="nucleotide sequence ID" value="NZ_CP062222.1"/>
</dbReference>
<evidence type="ECO:0000313" key="21">
    <source>
        <dbReference type="EMBL" id="QTC90505.1"/>
    </source>
</evidence>
<dbReference type="PRINTS" id="PR00868">
    <property type="entry name" value="DNAPOLI"/>
</dbReference>
<evidence type="ECO:0000256" key="1">
    <source>
        <dbReference type="ARBA" id="ARBA00007705"/>
    </source>
</evidence>
<evidence type="ECO:0000256" key="2">
    <source>
        <dbReference type="ARBA" id="ARBA00011541"/>
    </source>
</evidence>
<evidence type="ECO:0000256" key="5">
    <source>
        <dbReference type="ARBA" id="ARBA00022679"/>
    </source>
</evidence>
<dbReference type="SMART" id="SM00482">
    <property type="entry name" value="POLAc"/>
    <property type="match status" value="1"/>
</dbReference>
<keyword evidence="10 17" id="KW-0378">Hydrolase</keyword>
<keyword evidence="7 17" id="KW-0235">DNA replication</keyword>
<evidence type="ECO:0000256" key="11">
    <source>
        <dbReference type="ARBA" id="ARBA00022839"/>
    </source>
</evidence>
<comment type="catalytic activity">
    <reaction evidence="15 17">
        <text>DNA(n) + a 2'-deoxyribonucleoside 5'-triphosphate = DNA(n+1) + diphosphate</text>
        <dbReference type="Rhea" id="RHEA:22508"/>
        <dbReference type="Rhea" id="RHEA-COMP:17339"/>
        <dbReference type="Rhea" id="RHEA-COMP:17340"/>
        <dbReference type="ChEBI" id="CHEBI:33019"/>
        <dbReference type="ChEBI" id="CHEBI:61560"/>
        <dbReference type="ChEBI" id="CHEBI:173112"/>
        <dbReference type="EC" id="2.7.7.7"/>
    </reaction>
</comment>
<dbReference type="FunFam" id="1.20.1060.10:FF:000001">
    <property type="entry name" value="DNA polymerase I"/>
    <property type="match status" value="1"/>
</dbReference>
<dbReference type="Pfam" id="PF01367">
    <property type="entry name" value="5_3_exonuc"/>
    <property type="match status" value="1"/>
</dbReference>
<dbReference type="PANTHER" id="PTHR10133:SF27">
    <property type="entry name" value="DNA POLYMERASE NU"/>
    <property type="match status" value="1"/>
</dbReference>
<dbReference type="InterPro" id="IPR018320">
    <property type="entry name" value="DNA_polymerase_1"/>
</dbReference>